<dbReference type="GO" id="GO:0003684">
    <property type="term" value="F:damaged DNA binding"/>
    <property type="evidence" value="ECO:0007669"/>
    <property type="project" value="UniProtKB-UniRule"/>
</dbReference>
<dbReference type="GO" id="GO:0030983">
    <property type="term" value="F:mismatched DNA binding"/>
    <property type="evidence" value="ECO:0007669"/>
    <property type="project" value="InterPro"/>
</dbReference>
<evidence type="ECO:0000313" key="13">
    <source>
        <dbReference type="Proteomes" id="UP000003586"/>
    </source>
</evidence>
<dbReference type="Gene3D" id="3.40.1170.10">
    <property type="entry name" value="DNA repair protein MutS, domain I"/>
    <property type="match status" value="1"/>
</dbReference>
<dbReference type="KEGG" id="nso:NIASO_08610"/>
<dbReference type="InterPro" id="IPR045076">
    <property type="entry name" value="MutS"/>
</dbReference>
<dbReference type="GO" id="GO:0140664">
    <property type="term" value="F:ATP-dependent DNA damage sensor activity"/>
    <property type="evidence" value="ECO:0007669"/>
    <property type="project" value="InterPro"/>
</dbReference>
<dbReference type="InterPro" id="IPR007860">
    <property type="entry name" value="DNA_mmatch_repair_MutS_con_dom"/>
</dbReference>
<dbReference type="PIRSF" id="PIRSF037677">
    <property type="entry name" value="DNA_mis_repair_Msh6"/>
    <property type="match status" value="1"/>
</dbReference>
<dbReference type="Gene3D" id="3.40.50.300">
    <property type="entry name" value="P-loop containing nucleotide triphosphate hydrolases"/>
    <property type="match status" value="1"/>
</dbReference>
<evidence type="ECO:0000256" key="3">
    <source>
        <dbReference type="ARBA" id="ARBA00022741"/>
    </source>
</evidence>
<dbReference type="Pfam" id="PF01624">
    <property type="entry name" value="MutS_I"/>
    <property type="match status" value="1"/>
</dbReference>
<comment type="function">
    <text evidence="8 9">This protein is involved in the repair of mismatches in DNA. It is possible that it carries out the mismatch recognition step. This protein has a weak ATPase activity.</text>
</comment>
<dbReference type="GO" id="GO:0005829">
    <property type="term" value="C:cytosol"/>
    <property type="evidence" value="ECO:0007669"/>
    <property type="project" value="TreeGrafter"/>
</dbReference>
<dbReference type="PANTHER" id="PTHR11361:SF34">
    <property type="entry name" value="DNA MISMATCH REPAIR PROTEIN MSH1, MITOCHONDRIAL"/>
    <property type="match status" value="1"/>
</dbReference>
<feature type="domain" description="DNA mismatch repair proteins mutS family" evidence="11">
    <location>
        <begin position="694"/>
        <end position="710"/>
    </location>
</feature>
<dbReference type="InterPro" id="IPR005748">
    <property type="entry name" value="DNA_mismatch_repair_MutS"/>
</dbReference>
<gene>
    <name evidence="9" type="primary">mutS</name>
    <name evidence="12" type="ORF">NIASO_08610</name>
</gene>
<dbReference type="NCBIfam" id="NF003810">
    <property type="entry name" value="PRK05399.1"/>
    <property type="match status" value="1"/>
</dbReference>
<accession>W0F192</accession>
<keyword evidence="6 9" id="KW-0238">DNA-binding</keyword>
<evidence type="ECO:0000256" key="1">
    <source>
        <dbReference type="ARBA" id="ARBA00006271"/>
    </source>
</evidence>
<dbReference type="SUPFAM" id="SSF52540">
    <property type="entry name" value="P-loop containing nucleoside triphosphate hydrolases"/>
    <property type="match status" value="1"/>
</dbReference>
<keyword evidence="5 9" id="KW-0067">ATP-binding</keyword>
<dbReference type="InterPro" id="IPR017261">
    <property type="entry name" value="DNA_mismatch_repair_MutS/MSH"/>
</dbReference>
<evidence type="ECO:0000256" key="5">
    <source>
        <dbReference type="ARBA" id="ARBA00022840"/>
    </source>
</evidence>
<keyword evidence="7 9" id="KW-0234">DNA repair</keyword>
<dbReference type="Gene3D" id="1.10.1420.10">
    <property type="match status" value="2"/>
</dbReference>
<evidence type="ECO:0000313" key="12">
    <source>
        <dbReference type="EMBL" id="AHF15204.1"/>
    </source>
</evidence>
<dbReference type="HAMAP" id="MF_00096">
    <property type="entry name" value="MutS"/>
    <property type="match status" value="1"/>
</dbReference>
<dbReference type="Gene3D" id="3.30.420.110">
    <property type="entry name" value="MutS, connector domain"/>
    <property type="match status" value="1"/>
</dbReference>
<dbReference type="Proteomes" id="UP000003586">
    <property type="component" value="Chromosome"/>
</dbReference>
<keyword evidence="4 9" id="KW-0227">DNA damage</keyword>
<dbReference type="GO" id="GO:0006298">
    <property type="term" value="P:mismatch repair"/>
    <property type="evidence" value="ECO:0007669"/>
    <property type="project" value="UniProtKB-UniRule"/>
</dbReference>
<evidence type="ECO:0000256" key="2">
    <source>
        <dbReference type="ARBA" id="ARBA00021982"/>
    </source>
</evidence>
<dbReference type="InterPro" id="IPR007861">
    <property type="entry name" value="DNA_mismatch_repair_MutS_clamp"/>
</dbReference>
<dbReference type="SUPFAM" id="SSF53150">
    <property type="entry name" value="DNA repair protein MutS, domain II"/>
    <property type="match status" value="1"/>
</dbReference>
<keyword evidence="3 9" id="KW-0547">Nucleotide-binding</keyword>
<dbReference type="eggNOG" id="COG0249">
    <property type="taxonomic scope" value="Bacteria"/>
</dbReference>
<dbReference type="RefSeq" id="WP_025298802.1">
    <property type="nucleotide sequence ID" value="NZ_CP007035.1"/>
</dbReference>
<dbReference type="SUPFAM" id="SSF48334">
    <property type="entry name" value="DNA repair protein MutS, domain III"/>
    <property type="match status" value="1"/>
</dbReference>
<dbReference type="Pfam" id="PF05190">
    <property type="entry name" value="MutS_IV"/>
    <property type="match status" value="1"/>
</dbReference>
<reference evidence="12 13" key="1">
    <citation type="submission" date="2013-12" db="EMBL/GenBank/DDBJ databases">
        <authorList>
            <consortium name="DOE Joint Genome Institute"/>
            <person name="Eisen J."/>
            <person name="Huntemann M."/>
            <person name="Han J."/>
            <person name="Chen A."/>
            <person name="Kyrpides N."/>
            <person name="Mavromatis K."/>
            <person name="Markowitz V."/>
            <person name="Palaniappan K."/>
            <person name="Ivanova N."/>
            <person name="Schaumberg A."/>
            <person name="Pati A."/>
            <person name="Liolios K."/>
            <person name="Nordberg H.P."/>
            <person name="Cantor M.N."/>
            <person name="Hua S.X."/>
            <person name="Woyke T."/>
        </authorList>
    </citation>
    <scope>NUCLEOTIDE SEQUENCE [LARGE SCALE GENOMIC DNA]</scope>
    <source>
        <strain evidence="13">DSM 19437</strain>
    </source>
</reference>
<dbReference type="InterPro" id="IPR036678">
    <property type="entry name" value="MutS_con_dom_sf"/>
</dbReference>
<keyword evidence="13" id="KW-1185">Reference proteome</keyword>
<evidence type="ECO:0000256" key="10">
    <source>
        <dbReference type="RuleBase" id="RU003756"/>
    </source>
</evidence>
<dbReference type="CDD" id="cd03284">
    <property type="entry name" value="ABC_MutS1"/>
    <property type="match status" value="1"/>
</dbReference>
<dbReference type="InterPro" id="IPR027417">
    <property type="entry name" value="P-loop_NTPase"/>
</dbReference>
<dbReference type="SUPFAM" id="SSF55271">
    <property type="entry name" value="DNA repair protein MutS, domain I"/>
    <property type="match status" value="1"/>
</dbReference>
<evidence type="ECO:0000256" key="8">
    <source>
        <dbReference type="ARBA" id="ARBA00024647"/>
    </source>
</evidence>
<dbReference type="InterPro" id="IPR016151">
    <property type="entry name" value="DNA_mismatch_repair_MutS_N"/>
</dbReference>
<dbReference type="PANTHER" id="PTHR11361">
    <property type="entry name" value="DNA MISMATCH REPAIR PROTEIN MUTS FAMILY MEMBER"/>
    <property type="match status" value="1"/>
</dbReference>
<evidence type="ECO:0000256" key="4">
    <source>
        <dbReference type="ARBA" id="ARBA00022763"/>
    </source>
</evidence>
<evidence type="ECO:0000259" key="11">
    <source>
        <dbReference type="PROSITE" id="PS00486"/>
    </source>
</evidence>
<dbReference type="InterPro" id="IPR000432">
    <property type="entry name" value="DNA_mismatch_repair_MutS_C"/>
</dbReference>
<dbReference type="OrthoDB" id="9802448at2"/>
<dbReference type="Pfam" id="PF00488">
    <property type="entry name" value="MutS_V"/>
    <property type="match status" value="1"/>
</dbReference>
<dbReference type="Pfam" id="PF05192">
    <property type="entry name" value="MutS_III"/>
    <property type="match status" value="1"/>
</dbReference>
<evidence type="ECO:0000256" key="6">
    <source>
        <dbReference type="ARBA" id="ARBA00023125"/>
    </source>
</evidence>
<dbReference type="SMART" id="SM00534">
    <property type="entry name" value="MUTSac"/>
    <property type="match status" value="1"/>
</dbReference>
<proteinExistence type="inferred from homology"/>
<name>W0F192_9BACT</name>
<dbReference type="GO" id="GO:0005524">
    <property type="term" value="F:ATP binding"/>
    <property type="evidence" value="ECO:0007669"/>
    <property type="project" value="UniProtKB-UniRule"/>
</dbReference>
<organism evidence="12 13">
    <name type="scientific">Niabella soli DSM 19437</name>
    <dbReference type="NCBI Taxonomy" id="929713"/>
    <lineage>
        <taxon>Bacteria</taxon>
        <taxon>Pseudomonadati</taxon>
        <taxon>Bacteroidota</taxon>
        <taxon>Chitinophagia</taxon>
        <taxon>Chitinophagales</taxon>
        <taxon>Chitinophagaceae</taxon>
        <taxon>Niabella</taxon>
    </lineage>
</organism>
<dbReference type="NCBIfam" id="TIGR01070">
    <property type="entry name" value="mutS1"/>
    <property type="match status" value="1"/>
</dbReference>
<feature type="binding site" evidence="9">
    <location>
        <begin position="620"/>
        <end position="627"/>
    </location>
    <ligand>
        <name>ATP</name>
        <dbReference type="ChEBI" id="CHEBI:30616"/>
    </ligand>
</feature>
<dbReference type="InterPro" id="IPR007696">
    <property type="entry name" value="DNA_mismatch_repair_MutS_core"/>
</dbReference>
<dbReference type="SMART" id="SM00533">
    <property type="entry name" value="MUTSd"/>
    <property type="match status" value="1"/>
</dbReference>
<evidence type="ECO:0000256" key="7">
    <source>
        <dbReference type="ARBA" id="ARBA00023204"/>
    </source>
</evidence>
<dbReference type="HOGENOM" id="CLU_002472_3_1_10"/>
<comment type="similarity">
    <text evidence="1 9 10">Belongs to the DNA mismatch repair MutS family.</text>
</comment>
<evidence type="ECO:0000256" key="9">
    <source>
        <dbReference type="HAMAP-Rule" id="MF_00096"/>
    </source>
</evidence>
<dbReference type="AlphaFoldDB" id="W0F192"/>
<dbReference type="EMBL" id="CP007035">
    <property type="protein sequence ID" value="AHF15204.1"/>
    <property type="molecule type" value="Genomic_DNA"/>
</dbReference>
<sequence length="873" mass="98029">MAKVKNNPQDTPLMQQHKAIKQKYPDAILLFRVGDFYETFGQDAVIASQVLGITLTKRNNGAAASLDLAGFPHHSLDTYLHKLVKAGYRVAICDQLEDPKQAKGIVKRGVTEMLTPGTAVNDKLLEHKNNNFLAGIHFTDNDQFGLAFLDLSTGAFFIAEGDKEYADKLLQSFNPSETIFQRHQQKRYKEYFGGKTYIYTLDEWIFDVTYAQDTLLKHFQTHSLKGFGIEGLELGITAAGALIHYLRDTEHPNLQHITAIESIRKNDFLWMDKFTIRNLELMGGGPDQHTLISVLDNTTSPMGARLLKRWMIFPLIDIQKINERLDVVELLIKETDLRQSLIQAIKQCGDIERLVAKIPTKKINPREILQLARGLQQVAIIKQLCEAEQQGYLQQVGAALDPCPIIAAKISAQIIENPPASIAKGGMIQTGVLPGLDELRTISQNGKAYLAQLQTKEAEQTGISSLKIGFNNVFGYYLEVTNIHKAKVPDSWIRKQTLTNAERYITPELKEYEEKITGAEEKILTLEQQLYEQLLNELFTWLVPIQTNGNLIAVLDCLCCFAHNALQYQYKRPVVHEGADWSVKEARHPVIERNLPVGEAYISNDLELNKTDQQIIILTGPNMSGKSALLRQTALITLMAHMGSFVPATEAHIALTDKIFTRVGASDNLSGGESTFMVEMNETASIINSITDRSLVLLDEIGRGTSTYDGISIAWSIAEYLHQSPHKPKTLFATHYHELNELEEKFTGIKNYHVTNKEIGNKIIFLRKLARGGSTHSFGIHVAKMAGMPPALINRANQILEQLEHKHVDEKNAGTSITEKIKDITNPKFQLSIFDVHSQTFDEIRQLLTDIDINRLTPVEALLKLQEIKGKLQ</sequence>
<dbReference type="FunFam" id="3.40.50.300:FF:000870">
    <property type="entry name" value="MutS protein homolog 4"/>
    <property type="match status" value="1"/>
</dbReference>
<dbReference type="FunFam" id="3.40.1170.10:FF:000001">
    <property type="entry name" value="DNA mismatch repair protein MutS"/>
    <property type="match status" value="1"/>
</dbReference>
<dbReference type="InterPro" id="IPR007695">
    <property type="entry name" value="DNA_mismatch_repair_MutS-lik_N"/>
</dbReference>
<dbReference type="STRING" id="929713.NIASO_08610"/>
<dbReference type="Pfam" id="PF05188">
    <property type="entry name" value="MutS_II"/>
    <property type="match status" value="1"/>
</dbReference>
<dbReference type="PROSITE" id="PS00486">
    <property type="entry name" value="DNA_MISMATCH_REPAIR_2"/>
    <property type="match status" value="1"/>
</dbReference>
<protein>
    <recommendedName>
        <fullName evidence="2 9">DNA mismatch repair protein MutS</fullName>
    </recommendedName>
</protein>
<dbReference type="InterPro" id="IPR036187">
    <property type="entry name" value="DNA_mismatch_repair_MutS_sf"/>
</dbReference>